<dbReference type="Gene3D" id="2.40.370.10">
    <property type="entry name" value="AttH-like domain"/>
    <property type="match status" value="1"/>
</dbReference>
<evidence type="ECO:0000256" key="1">
    <source>
        <dbReference type="SAM" id="SignalP"/>
    </source>
</evidence>
<organism evidence="3 4">
    <name type="scientific">Psychrobacter fozii</name>
    <dbReference type="NCBI Taxonomy" id="198480"/>
    <lineage>
        <taxon>Bacteria</taxon>
        <taxon>Pseudomonadati</taxon>
        <taxon>Pseudomonadota</taxon>
        <taxon>Gammaproteobacteria</taxon>
        <taxon>Moraxellales</taxon>
        <taxon>Moraxellaceae</taxon>
        <taxon>Psychrobacter</taxon>
    </lineage>
</organism>
<dbReference type="PROSITE" id="PS51257">
    <property type="entry name" value="PROKAR_LIPOPROTEIN"/>
    <property type="match status" value="1"/>
</dbReference>
<feature type="domain" description="AsqO/PenF-like C-terminal" evidence="2">
    <location>
        <begin position="233"/>
        <end position="286"/>
    </location>
</feature>
<gene>
    <name evidence="3" type="ORF">DFP82_104179</name>
</gene>
<sequence length="394" mass="44464">MFKNKVFKTITIFCVVAFLTACTSEPINDGVHEFAGQAKSAEMYEKLGIKEGETAIWEDGMRTDGKSGSYEWWYVDMELNDGITVVAAFYTTSGFDISGPSNPNVKLTITYPDGTEVKRSVNEPEGTLINASKEKGDVSVGDSYLKYVDGDYQLYFNDGSVEFSAFMKSTLPMWRPDTGYAYFDDKKENFMAWFVAQPSSDITANLTVDGVTKELKGTGYHDHNWGNISMDKIINHWYWGRAKVGEYNIIASDIISKEETGFTQISQFMLAKDGVIFEFDQSKTVVIRGDTIQHPVTGKFYDNSLTYIQESDDGTVYKVEFIREKDIAVDSLLSSLSFAKRTMAKMMGANPTYIRTLGKVILTIEKDGKVQVIEQEGLWEQMFFGNNKKAYIWN</sequence>
<dbReference type="InterPro" id="IPR057722">
    <property type="entry name" value="AsqO/PenF-like_C"/>
</dbReference>
<protein>
    <recommendedName>
        <fullName evidence="2">AsqO/PenF-like C-terminal domain-containing protein</fullName>
    </recommendedName>
</protein>
<evidence type="ECO:0000313" key="3">
    <source>
        <dbReference type="EMBL" id="PYE39367.1"/>
    </source>
</evidence>
<evidence type="ECO:0000259" key="2">
    <source>
        <dbReference type="Pfam" id="PF25581"/>
    </source>
</evidence>
<accession>A0A2V4UGT3</accession>
<dbReference type="Proteomes" id="UP000247746">
    <property type="component" value="Unassembled WGS sequence"/>
</dbReference>
<dbReference type="OrthoDB" id="9770826at2"/>
<name>A0A2V4UGT3_9GAMM</name>
<reference evidence="3 4" key="1">
    <citation type="submission" date="2018-06" db="EMBL/GenBank/DDBJ databases">
        <title>Genomic Encyclopedia of Type Strains, Phase III (KMG-III): the genomes of soil and plant-associated and newly described type strains.</title>
        <authorList>
            <person name="Whitman W."/>
        </authorList>
    </citation>
    <scope>NUCLEOTIDE SEQUENCE [LARGE SCALE GENOMIC DNA]</scope>
    <source>
        <strain evidence="3 4">CECT 5889</strain>
    </source>
</reference>
<feature type="signal peptide" evidence="1">
    <location>
        <begin position="1"/>
        <end position="23"/>
    </location>
</feature>
<evidence type="ECO:0000313" key="4">
    <source>
        <dbReference type="Proteomes" id="UP000247746"/>
    </source>
</evidence>
<dbReference type="EMBL" id="QJSU01000004">
    <property type="protein sequence ID" value="PYE39367.1"/>
    <property type="molecule type" value="Genomic_DNA"/>
</dbReference>
<dbReference type="Pfam" id="PF25581">
    <property type="entry name" value="AsqO_C"/>
    <property type="match status" value="1"/>
</dbReference>
<comment type="caution">
    <text evidence="3">The sequence shown here is derived from an EMBL/GenBank/DDBJ whole genome shotgun (WGS) entry which is preliminary data.</text>
</comment>
<dbReference type="RefSeq" id="WP_110923021.1">
    <property type="nucleotide sequence ID" value="NZ_QJSU01000004.1"/>
</dbReference>
<feature type="chain" id="PRO_5016086852" description="AsqO/PenF-like C-terminal domain-containing protein" evidence="1">
    <location>
        <begin position="24"/>
        <end position="394"/>
    </location>
</feature>
<keyword evidence="1" id="KW-0732">Signal</keyword>
<dbReference type="InterPro" id="IPR023374">
    <property type="entry name" value="AttH-like_dom_sf"/>
</dbReference>
<dbReference type="SUPFAM" id="SSF159245">
    <property type="entry name" value="AttH-like"/>
    <property type="match status" value="1"/>
</dbReference>
<proteinExistence type="predicted"/>
<dbReference type="AlphaFoldDB" id="A0A2V4UGT3"/>
<keyword evidence="4" id="KW-1185">Reference proteome</keyword>